<gene>
    <name evidence="2" type="ORF">BJ122_12012</name>
</gene>
<comment type="caution">
    <text evidence="2">The sequence shown here is derived from an EMBL/GenBank/DDBJ whole genome shotgun (WGS) entry which is preliminary data.</text>
</comment>
<dbReference type="EMBL" id="QJTI01000020">
    <property type="protein sequence ID" value="PYF01529.1"/>
    <property type="molecule type" value="Genomic_DNA"/>
</dbReference>
<protein>
    <submittedName>
        <fullName evidence="2">Uncharacterized protein</fullName>
    </submittedName>
</protein>
<feature type="transmembrane region" description="Helical" evidence="1">
    <location>
        <begin position="163"/>
        <end position="182"/>
    </location>
</feature>
<dbReference type="OrthoDB" id="8159109at2"/>
<keyword evidence="3" id="KW-1185">Reference proteome</keyword>
<dbReference type="RefSeq" id="WP_110781868.1">
    <property type="nucleotide sequence ID" value="NZ_QJTI01000020.1"/>
</dbReference>
<evidence type="ECO:0000313" key="2">
    <source>
        <dbReference type="EMBL" id="PYF01529.1"/>
    </source>
</evidence>
<evidence type="ECO:0000313" key="3">
    <source>
        <dbReference type="Proteomes" id="UP000248148"/>
    </source>
</evidence>
<organism evidence="2 3">
    <name type="scientific">Rhodopseudomonas faecalis</name>
    <dbReference type="NCBI Taxonomy" id="99655"/>
    <lineage>
        <taxon>Bacteria</taxon>
        <taxon>Pseudomonadati</taxon>
        <taxon>Pseudomonadota</taxon>
        <taxon>Alphaproteobacteria</taxon>
        <taxon>Hyphomicrobiales</taxon>
        <taxon>Nitrobacteraceae</taxon>
        <taxon>Rhodopseudomonas</taxon>
    </lineage>
</organism>
<name>A0A318TPJ9_9BRAD</name>
<keyword evidence="1" id="KW-0472">Membrane</keyword>
<reference evidence="2 3" key="1">
    <citation type="submission" date="2018-06" db="EMBL/GenBank/DDBJ databases">
        <title>Genomic Encyclopedia of Archaeal and Bacterial Type Strains, Phase II (KMG-II): from individual species to whole genera.</title>
        <authorList>
            <person name="Goeker M."/>
        </authorList>
    </citation>
    <scope>NUCLEOTIDE SEQUENCE [LARGE SCALE GENOMIC DNA]</scope>
    <source>
        <strain evidence="2 3">JCM 11668</strain>
    </source>
</reference>
<dbReference type="Proteomes" id="UP000248148">
    <property type="component" value="Unassembled WGS sequence"/>
</dbReference>
<dbReference type="AlphaFoldDB" id="A0A318TPJ9"/>
<keyword evidence="1" id="KW-1133">Transmembrane helix</keyword>
<evidence type="ECO:0000256" key="1">
    <source>
        <dbReference type="SAM" id="Phobius"/>
    </source>
</evidence>
<feature type="transmembrane region" description="Helical" evidence="1">
    <location>
        <begin position="137"/>
        <end position="157"/>
    </location>
</feature>
<proteinExistence type="predicted"/>
<sequence>MTADKPELDAPLEAEAGVHYGYRASLIGGARRFDLMEQGLSWQIGARSGIWPYGSIASVRLSFRPVSMQSRRFRADLRTLDGQRLTILSTSWQTVTLMAPQDEAYRAFMVALHQRLKAAGSQAELTGGLSALGYNGALVVLALLAVAMTALLARAVAVGEWPGVLFILGFAALFGWQIGGFIRRNKPRRYSFDALPADLLP</sequence>
<accession>A0A318TPJ9</accession>
<keyword evidence="1" id="KW-0812">Transmembrane</keyword>